<dbReference type="BioCyc" id="CNIT1237085:G1324-710-MONOMER"/>
<protein>
    <submittedName>
        <fullName evidence="2">Uncharacterized protein</fullName>
    </submittedName>
</protein>
<evidence type="ECO:0000313" key="2">
    <source>
        <dbReference type="EMBL" id="AFU57655.1"/>
    </source>
</evidence>
<evidence type="ECO:0000313" key="3">
    <source>
        <dbReference type="Proteomes" id="UP000008037"/>
    </source>
</evidence>
<proteinExistence type="predicted"/>
<feature type="compositionally biased region" description="Polar residues" evidence="1">
    <location>
        <begin position="101"/>
        <end position="110"/>
    </location>
</feature>
<dbReference type="GeneID" id="13795107"/>
<keyword evidence="3" id="KW-1185">Reference proteome</keyword>
<accession>K0IDB4</accession>
<dbReference type="HOGENOM" id="CLU_2165344_0_0_2"/>
<dbReference type="AlphaFoldDB" id="K0IDB4"/>
<evidence type="ECO:0000256" key="1">
    <source>
        <dbReference type="SAM" id="MobiDB-lite"/>
    </source>
</evidence>
<dbReference type="EMBL" id="CP002408">
    <property type="protein sequence ID" value="AFU57655.1"/>
    <property type="molecule type" value="Genomic_DNA"/>
</dbReference>
<dbReference type="InParanoid" id="K0IDB4"/>
<dbReference type="KEGG" id="nga:Ngar_c07120"/>
<sequence>MKKDNKRSSTLQEAAKGLDEQHILEAIETGIEHALGAETKMLFFKTLKLVYKLERNAIPSNLERFDELLDRILGANTAEVVRQQIISELEKRRKTRRPKGGQTNSHQAFA</sequence>
<reference evidence="2 3" key="1">
    <citation type="journal article" date="2012" name="Environ. Microbiol.">
        <title>The genome of the ammonia-oxidizing Candidatus Nitrososphaera gargensis: insights into metabolic versatility and environmental adaptations.</title>
        <authorList>
            <person name="Spang A."/>
            <person name="Poehlein A."/>
            <person name="Offre P."/>
            <person name="Zumbragel S."/>
            <person name="Haider S."/>
            <person name="Rychlik N."/>
            <person name="Nowka B."/>
            <person name="Schmeisser C."/>
            <person name="Lebedeva E.V."/>
            <person name="Rattei T."/>
            <person name="Bohm C."/>
            <person name="Schmid M."/>
            <person name="Galushko A."/>
            <person name="Hatzenpichler R."/>
            <person name="Weinmaier T."/>
            <person name="Daniel R."/>
            <person name="Schleper C."/>
            <person name="Spieck E."/>
            <person name="Streit W."/>
            <person name="Wagner M."/>
        </authorList>
    </citation>
    <scope>NUCLEOTIDE SEQUENCE [LARGE SCALE GENOMIC DNA]</scope>
    <source>
        <strain evidence="3">Ga9.2</strain>
    </source>
</reference>
<organism evidence="2 3">
    <name type="scientific">Nitrososphaera gargensis (strain Ga9.2)</name>
    <dbReference type="NCBI Taxonomy" id="1237085"/>
    <lineage>
        <taxon>Archaea</taxon>
        <taxon>Nitrososphaerota</taxon>
        <taxon>Nitrososphaeria</taxon>
        <taxon>Nitrososphaerales</taxon>
        <taxon>Nitrososphaeraceae</taxon>
        <taxon>Nitrososphaera</taxon>
    </lineage>
</organism>
<dbReference type="RefSeq" id="WP_015018201.1">
    <property type="nucleotide sequence ID" value="NC_018719.1"/>
</dbReference>
<name>K0IDB4_NITGG</name>
<feature type="region of interest" description="Disordered" evidence="1">
    <location>
        <begin position="87"/>
        <end position="110"/>
    </location>
</feature>
<dbReference type="Proteomes" id="UP000008037">
    <property type="component" value="Chromosome"/>
</dbReference>
<gene>
    <name evidence="2" type="ordered locus">Ngar_c07120</name>
</gene>